<reference evidence="7" key="1">
    <citation type="submission" date="2018-05" db="EMBL/GenBank/DDBJ databases">
        <authorList>
            <person name="Lanie J.A."/>
            <person name="Ng W.-L."/>
            <person name="Kazmierczak K.M."/>
            <person name="Andrzejewski T.M."/>
            <person name="Davidsen T.M."/>
            <person name="Wayne K.J."/>
            <person name="Tettelin H."/>
            <person name="Glass J.I."/>
            <person name="Rusch D."/>
            <person name="Podicherti R."/>
            <person name="Tsui H.-C.T."/>
            <person name="Winkler M.E."/>
        </authorList>
    </citation>
    <scope>NUCLEOTIDE SEQUENCE</scope>
</reference>
<dbReference type="InterPro" id="IPR002139">
    <property type="entry name" value="Ribo/fructo_kinase"/>
</dbReference>
<dbReference type="AlphaFoldDB" id="A0A381S0S4"/>
<keyword evidence="4" id="KW-0418">Kinase</keyword>
<dbReference type="InterPro" id="IPR030830">
    <property type="entry name" value="Myo_inos_IolC"/>
</dbReference>
<evidence type="ECO:0000256" key="1">
    <source>
        <dbReference type="ARBA" id="ARBA00010688"/>
    </source>
</evidence>
<evidence type="ECO:0000256" key="2">
    <source>
        <dbReference type="ARBA" id="ARBA00022679"/>
    </source>
</evidence>
<dbReference type="GO" id="GO:0005524">
    <property type="term" value="F:ATP binding"/>
    <property type="evidence" value="ECO:0007669"/>
    <property type="project" value="UniProtKB-KW"/>
</dbReference>
<organism evidence="7">
    <name type="scientific">marine metagenome</name>
    <dbReference type="NCBI Taxonomy" id="408172"/>
    <lineage>
        <taxon>unclassified sequences</taxon>
        <taxon>metagenomes</taxon>
        <taxon>ecological metagenomes</taxon>
    </lineage>
</organism>
<dbReference type="InterPro" id="IPR002173">
    <property type="entry name" value="Carboh/pur_kinase_PfkB_CS"/>
</dbReference>
<dbReference type="PRINTS" id="PR00990">
    <property type="entry name" value="RIBOKINASE"/>
</dbReference>
<dbReference type="InterPro" id="IPR029056">
    <property type="entry name" value="Ribokinase-like"/>
</dbReference>
<dbReference type="PANTHER" id="PTHR43085">
    <property type="entry name" value="HEXOKINASE FAMILY MEMBER"/>
    <property type="match status" value="1"/>
</dbReference>
<dbReference type="InterPro" id="IPR023314">
    <property type="entry name" value="Myo_inos_IolC-like_sf"/>
</dbReference>
<dbReference type="SUPFAM" id="SSF53613">
    <property type="entry name" value="Ribokinase-like"/>
    <property type="match status" value="1"/>
</dbReference>
<dbReference type="Gene3D" id="2.20.150.10">
    <property type="entry name" value="putative 5-dehydro-2- deoxygluconokinase"/>
    <property type="match status" value="1"/>
</dbReference>
<dbReference type="InterPro" id="IPR050306">
    <property type="entry name" value="PfkB_Carbo_kinase"/>
</dbReference>
<evidence type="ECO:0000313" key="7">
    <source>
        <dbReference type="EMBL" id="SUZ96971.1"/>
    </source>
</evidence>
<sequence>MSKSKLIEQLKRKRFLSIGRAGMDLYAEPPGTEFEQANNFSAHVGGSAANIAVALAKLGSEVELVTCFSDDAVGRFTAKKLQEFGVGTSHCRIVGGEARNTLAVIETRLKDCQSVIYRNGAADFEMNSNDVKMIDYEGFGGVIISGTALADEPSRSAIFDAIEFARAANATVIIDMDYRPYSWTSSEEAKVVYSSAISLCDIVIGNDVEFGVAAGNQVEGLNYATQLVTKTPEIVIYKKGEFGSTTLTKDQSFDKGVFPVQAIKPTGAGDSFMGGLIAGLANCMTLEDAVVQGSACAALVVTRVACSTAMPFQTELSEFLKINTLSQI</sequence>
<dbReference type="EMBL" id="UINC01002465">
    <property type="protein sequence ID" value="SUZ96971.1"/>
    <property type="molecule type" value="Genomic_DNA"/>
</dbReference>
<keyword evidence="3" id="KW-0547">Nucleotide-binding</keyword>
<keyword evidence="5" id="KW-0067">ATP-binding</keyword>
<dbReference type="CDD" id="cd01166">
    <property type="entry name" value="KdgK"/>
    <property type="match status" value="1"/>
</dbReference>
<evidence type="ECO:0000256" key="4">
    <source>
        <dbReference type="ARBA" id="ARBA00022777"/>
    </source>
</evidence>
<accession>A0A381S0S4</accession>
<dbReference type="GO" id="GO:0008865">
    <property type="term" value="F:fructokinase activity"/>
    <property type="evidence" value="ECO:0007669"/>
    <property type="project" value="UniProtKB-ARBA"/>
</dbReference>
<proteinExistence type="inferred from homology"/>
<feature type="domain" description="Carbohydrate kinase PfkB" evidence="6">
    <location>
        <begin position="15"/>
        <end position="311"/>
    </location>
</feature>
<dbReference type="NCBIfam" id="TIGR04382">
    <property type="entry name" value="myo_inos_iolC_N"/>
    <property type="match status" value="1"/>
</dbReference>
<evidence type="ECO:0000256" key="3">
    <source>
        <dbReference type="ARBA" id="ARBA00022741"/>
    </source>
</evidence>
<dbReference type="PROSITE" id="PS00584">
    <property type="entry name" value="PFKB_KINASES_2"/>
    <property type="match status" value="1"/>
</dbReference>
<dbReference type="InterPro" id="IPR011611">
    <property type="entry name" value="PfkB_dom"/>
</dbReference>
<evidence type="ECO:0000259" key="6">
    <source>
        <dbReference type="Pfam" id="PF00294"/>
    </source>
</evidence>
<protein>
    <recommendedName>
        <fullName evidence="6">Carbohydrate kinase PfkB domain-containing protein</fullName>
    </recommendedName>
</protein>
<name>A0A381S0S4_9ZZZZ</name>
<comment type="similarity">
    <text evidence="1">Belongs to the carbohydrate kinase PfkB family.</text>
</comment>
<evidence type="ECO:0000256" key="5">
    <source>
        <dbReference type="ARBA" id="ARBA00022840"/>
    </source>
</evidence>
<gene>
    <name evidence="7" type="ORF">METZ01_LOCUS49825</name>
</gene>
<keyword evidence="2" id="KW-0808">Transferase</keyword>
<dbReference type="Pfam" id="PF00294">
    <property type="entry name" value="PfkB"/>
    <property type="match status" value="1"/>
</dbReference>
<dbReference type="GO" id="GO:0006000">
    <property type="term" value="P:fructose metabolic process"/>
    <property type="evidence" value="ECO:0007669"/>
    <property type="project" value="UniProtKB-ARBA"/>
</dbReference>
<dbReference type="PANTHER" id="PTHR43085:SF49">
    <property type="entry name" value="5-DEHYDRO-2-DEOXYGLUCONOKINASE"/>
    <property type="match status" value="1"/>
</dbReference>
<dbReference type="Gene3D" id="3.40.1190.20">
    <property type="match status" value="1"/>
</dbReference>